<protein>
    <submittedName>
        <fullName evidence="2">Uncharacterized protein</fullName>
    </submittedName>
</protein>
<dbReference type="EMBL" id="OFSP01000039">
    <property type="protein sequence ID" value="SOY68998.1"/>
    <property type="molecule type" value="Genomic_DNA"/>
</dbReference>
<reference evidence="2" key="1">
    <citation type="submission" date="2018-01" db="EMBL/GenBank/DDBJ databases">
        <authorList>
            <person name="Clerissi C."/>
        </authorList>
    </citation>
    <scope>NUCLEOTIDE SEQUENCE</scope>
    <source>
        <strain evidence="2">Cupriavidus taiwanensis STM 3521</strain>
    </source>
</reference>
<feature type="region of interest" description="Disordered" evidence="1">
    <location>
        <begin position="15"/>
        <end position="81"/>
    </location>
</feature>
<organism evidence="2">
    <name type="scientific">Cupriavidus taiwanensis</name>
    <dbReference type="NCBI Taxonomy" id="164546"/>
    <lineage>
        <taxon>Bacteria</taxon>
        <taxon>Pseudomonadati</taxon>
        <taxon>Pseudomonadota</taxon>
        <taxon>Betaproteobacteria</taxon>
        <taxon>Burkholderiales</taxon>
        <taxon>Burkholderiaceae</taxon>
        <taxon>Cupriavidus</taxon>
    </lineage>
</organism>
<sequence length="81" mass="8705">MRALRAVYWRGGVSVGTAGADRLGPMAPIGCTRPKEKRADQGNRPNEPRKTAAGVDMRVKHPPVQAWEPAGRASGGNTQKR</sequence>
<evidence type="ECO:0000313" key="2">
    <source>
        <dbReference type="EMBL" id="SOY68998.1"/>
    </source>
</evidence>
<dbReference type="Proteomes" id="UP000256297">
    <property type="component" value="Chromosome CBM2589_a"/>
</dbReference>
<proteinExistence type="predicted"/>
<feature type="compositionally biased region" description="Basic and acidic residues" evidence="1">
    <location>
        <begin position="33"/>
        <end position="50"/>
    </location>
</feature>
<name>A0A375CFG7_9BURK</name>
<gene>
    <name evidence="2" type="ORF">CBM2589_A90468</name>
</gene>
<comment type="caution">
    <text evidence="2">The sequence shown here is derived from an EMBL/GenBank/DDBJ whole genome shotgun (WGS) entry which is preliminary data.</text>
</comment>
<accession>A0A375CFG7</accession>
<dbReference type="AlphaFoldDB" id="A0A375CFG7"/>
<evidence type="ECO:0000256" key="1">
    <source>
        <dbReference type="SAM" id="MobiDB-lite"/>
    </source>
</evidence>